<gene>
    <name evidence="5" type="ORF">HF519_25880</name>
</gene>
<name>A0A848DQ24_9PSEU</name>
<evidence type="ECO:0000313" key="6">
    <source>
        <dbReference type="Proteomes" id="UP000586918"/>
    </source>
</evidence>
<dbReference type="InterPro" id="IPR000086">
    <property type="entry name" value="NUDIX_hydrolase_dom"/>
</dbReference>
<dbReference type="CDD" id="cd03673">
    <property type="entry name" value="NUDIX_Ap6A_hydrolase"/>
    <property type="match status" value="1"/>
</dbReference>
<comment type="caution">
    <text evidence="5">The sequence shown here is derived from an EMBL/GenBank/DDBJ whole genome shotgun (WGS) entry which is preliminary data.</text>
</comment>
<evidence type="ECO:0000256" key="1">
    <source>
        <dbReference type="ARBA" id="ARBA00005582"/>
    </source>
</evidence>
<dbReference type="InterPro" id="IPR051325">
    <property type="entry name" value="Nudix_hydrolase_domain"/>
</dbReference>
<dbReference type="InterPro" id="IPR020476">
    <property type="entry name" value="Nudix_hydrolase"/>
</dbReference>
<feature type="domain" description="Nudix hydrolase" evidence="4">
    <location>
        <begin position="10"/>
        <end position="146"/>
    </location>
</feature>
<dbReference type="InterPro" id="IPR029033">
    <property type="entry name" value="His_PPase_superfam"/>
</dbReference>
<dbReference type="AlphaFoldDB" id="A0A848DQ24"/>
<dbReference type="CDD" id="cd07067">
    <property type="entry name" value="HP_PGM_like"/>
    <property type="match status" value="1"/>
</dbReference>
<dbReference type="GO" id="GO:0006754">
    <property type="term" value="P:ATP biosynthetic process"/>
    <property type="evidence" value="ECO:0007669"/>
    <property type="project" value="TreeGrafter"/>
</dbReference>
<evidence type="ECO:0000313" key="5">
    <source>
        <dbReference type="EMBL" id="NMH94937.1"/>
    </source>
</evidence>
<dbReference type="Pfam" id="PF00300">
    <property type="entry name" value="His_Phos_1"/>
    <property type="match status" value="1"/>
</dbReference>
<reference evidence="5 6" key="1">
    <citation type="submission" date="2020-04" db="EMBL/GenBank/DDBJ databases">
        <authorList>
            <person name="Klaysubun C."/>
            <person name="Duangmal K."/>
            <person name="Lipun K."/>
        </authorList>
    </citation>
    <scope>NUCLEOTIDE SEQUENCE [LARGE SCALE GENOMIC DNA]</scope>
    <source>
        <strain evidence="5 6">DSM 45300</strain>
    </source>
</reference>
<keyword evidence="2 3" id="KW-0378">Hydrolase</keyword>
<dbReference type="PROSITE" id="PS00893">
    <property type="entry name" value="NUDIX_BOX"/>
    <property type="match status" value="1"/>
</dbReference>
<dbReference type="Pfam" id="PF00293">
    <property type="entry name" value="NUDIX"/>
    <property type="match status" value="1"/>
</dbReference>
<keyword evidence="6" id="KW-1185">Reference proteome</keyword>
<dbReference type="RefSeq" id="WP_169415608.1">
    <property type="nucleotide sequence ID" value="NZ_JAAXKZ010000142.1"/>
</dbReference>
<comment type="similarity">
    <text evidence="1 3">Belongs to the Nudix hydrolase family.</text>
</comment>
<evidence type="ECO:0000256" key="3">
    <source>
        <dbReference type="RuleBase" id="RU003476"/>
    </source>
</evidence>
<dbReference type="EMBL" id="JAAXKZ010000142">
    <property type="protein sequence ID" value="NMH94937.1"/>
    <property type="molecule type" value="Genomic_DNA"/>
</dbReference>
<dbReference type="GO" id="GO:0006167">
    <property type="term" value="P:AMP biosynthetic process"/>
    <property type="evidence" value="ECO:0007669"/>
    <property type="project" value="TreeGrafter"/>
</dbReference>
<evidence type="ECO:0000259" key="4">
    <source>
        <dbReference type="PROSITE" id="PS51462"/>
    </source>
</evidence>
<proteinExistence type="inferred from homology"/>
<dbReference type="Gene3D" id="3.90.79.10">
    <property type="entry name" value="Nucleoside Triphosphate Pyrophosphohydrolase"/>
    <property type="match status" value="1"/>
</dbReference>
<protein>
    <submittedName>
        <fullName evidence="5">NUDIX hydrolase</fullName>
    </submittedName>
</protein>
<dbReference type="PRINTS" id="PR00502">
    <property type="entry name" value="NUDIXFAMILY"/>
</dbReference>
<dbReference type="PROSITE" id="PS51462">
    <property type="entry name" value="NUDIX"/>
    <property type="match status" value="1"/>
</dbReference>
<dbReference type="Proteomes" id="UP000586918">
    <property type="component" value="Unassembled WGS sequence"/>
</dbReference>
<dbReference type="InterPro" id="IPR015797">
    <property type="entry name" value="NUDIX_hydrolase-like_dom_sf"/>
</dbReference>
<dbReference type="SUPFAM" id="SSF55811">
    <property type="entry name" value="Nudix"/>
    <property type="match status" value="1"/>
</dbReference>
<dbReference type="PANTHER" id="PTHR21340:SF0">
    <property type="entry name" value="BIS(5'-NUCLEOSYL)-TETRAPHOSPHATASE [ASYMMETRICAL]"/>
    <property type="match status" value="1"/>
</dbReference>
<dbReference type="Gene3D" id="3.40.50.1240">
    <property type="entry name" value="Phosphoglycerate mutase-like"/>
    <property type="match status" value="1"/>
</dbReference>
<accession>A0A848DQ24</accession>
<dbReference type="SMART" id="SM00855">
    <property type="entry name" value="PGAM"/>
    <property type="match status" value="1"/>
</dbReference>
<evidence type="ECO:0000256" key="2">
    <source>
        <dbReference type="ARBA" id="ARBA00022801"/>
    </source>
</evidence>
<dbReference type="SUPFAM" id="SSF53254">
    <property type="entry name" value="Phosphoglycerate mutase-like"/>
    <property type="match status" value="1"/>
</dbReference>
<dbReference type="InterPro" id="IPR013078">
    <property type="entry name" value="His_Pase_superF_clade-1"/>
</dbReference>
<dbReference type="GO" id="GO:0004081">
    <property type="term" value="F:bis(5'-nucleosyl)-tetraphosphatase (asymmetrical) activity"/>
    <property type="evidence" value="ECO:0007669"/>
    <property type="project" value="TreeGrafter"/>
</dbReference>
<organism evidence="5 6">
    <name type="scientific">Pseudonocardia bannensis</name>
    <dbReference type="NCBI Taxonomy" id="630973"/>
    <lineage>
        <taxon>Bacteria</taxon>
        <taxon>Bacillati</taxon>
        <taxon>Actinomycetota</taxon>
        <taxon>Actinomycetes</taxon>
        <taxon>Pseudonocardiales</taxon>
        <taxon>Pseudonocardiaceae</taxon>
        <taxon>Pseudonocardia</taxon>
    </lineage>
</organism>
<sequence length="316" mass="34439">MTETPAGLDADVLAAGAVLWRDAEGRDGSDGGDAPEVAVVHRPRYDDWSLPKGKLDQGESMPAAAVREVSEETGYRARLGARLGDVRYDVPEGSKLVRYWAAEAQRGGPGFVPNHETDELRWLSPREASRLLTYDRDREVLDRFTAQPVPESTLLLVRHAKAGNRQSWSGDDAQRPLSGTGRAQADQLAGLLRLFGPERLHSATPVRCTQTLAPLAEELGVGITEEPLLGEEGFARDPAAGLARFRELFARPGVTVLCSQGGVIPEVLEQLTRESGLLEHVVDDSGAVPSRKASTWVLGRHDDRVRFADYYRSPSA</sequence>
<dbReference type="PANTHER" id="PTHR21340">
    <property type="entry name" value="DIADENOSINE 5,5-P1,P4-TETRAPHOSPHATE PYROPHOSPHOHYDROLASE MUTT"/>
    <property type="match status" value="1"/>
</dbReference>
<dbReference type="InterPro" id="IPR020084">
    <property type="entry name" value="NUDIX_hydrolase_CS"/>
</dbReference>